<name>A0AA39X8S1_9PEZI</name>
<feature type="compositionally biased region" description="Pro residues" evidence="1">
    <location>
        <begin position="104"/>
        <end position="116"/>
    </location>
</feature>
<protein>
    <submittedName>
        <fullName evidence="2">Uncharacterized protein</fullName>
    </submittedName>
</protein>
<dbReference type="AlphaFoldDB" id="A0AA39X8S1"/>
<evidence type="ECO:0000313" key="2">
    <source>
        <dbReference type="EMBL" id="KAK0628830.1"/>
    </source>
</evidence>
<dbReference type="EMBL" id="JAULSR010000002">
    <property type="protein sequence ID" value="KAK0628830.1"/>
    <property type="molecule type" value="Genomic_DNA"/>
</dbReference>
<evidence type="ECO:0000313" key="3">
    <source>
        <dbReference type="Proteomes" id="UP001174934"/>
    </source>
</evidence>
<accession>A0AA39X8S1</accession>
<feature type="compositionally biased region" description="Polar residues" evidence="1">
    <location>
        <begin position="129"/>
        <end position="150"/>
    </location>
</feature>
<comment type="caution">
    <text evidence="2">The sequence shown here is derived from an EMBL/GenBank/DDBJ whole genome shotgun (WGS) entry which is preliminary data.</text>
</comment>
<feature type="region of interest" description="Disordered" evidence="1">
    <location>
        <begin position="89"/>
        <end position="150"/>
    </location>
</feature>
<dbReference type="Proteomes" id="UP001174934">
    <property type="component" value="Unassembled WGS sequence"/>
</dbReference>
<reference evidence="2" key="1">
    <citation type="submission" date="2023-06" db="EMBL/GenBank/DDBJ databases">
        <title>Genome-scale phylogeny and comparative genomics of the fungal order Sordariales.</title>
        <authorList>
            <consortium name="Lawrence Berkeley National Laboratory"/>
            <person name="Hensen N."/>
            <person name="Bonometti L."/>
            <person name="Westerberg I."/>
            <person name="Brannstrom I.O."/>
            <person name="Guillou S."/>
            <person name="Cros-Aarteil S."/>
            <person name="Calhoun S."/>
            <person name="Haridas S."/>
            <person name="Kuo A."/>
            <person name="Mondo S."/>
            <person name="Pangilinan J."/>
            <person name="Riley R."/>
            <person name="LaButti K."/>
            <person name="Andreopoulos B."/>
            <person name="Lipzen A."/>
            <person name="Chen C."/>
            <person name="Yanf M."/>
            <person name="Daum C."/>
            <person name="Ng V."/>
            <person name="Clum A."/>
            <person name="Steindorff A."/>
            <person name="Ohm R."/>
            <person name="Martin F."/>
            <person name="Silar P."/>
            <person name="Natvig D."/>
            <person name="Lalanne C."/>
            <person name="Gautier V."/>
            <person name="Ament-velasquez S.L."/>
            <person name="Kruys A."/>
            <person name="Hutchinson M.I."/>
            <person name="Powell A.J."/>
            <person name="Barry K."/>
            <person name="Miller A.N."/>
            <person name="Grigoriev I.V."/>
            <person name="Debuchy R."/>
            <person name="Gladieux P."/>
            <person name="Thoren M.H."/>
            <person name="Johannesson H."/>
        </authorList>
    </citation>
    <scope>NUCLEOTIDE SEQUENCE</scope>
    <source>
        <strain evidence="2">SMH3391-2</strain>
    </source>
</reference>
<keyword evidence="3" id="KW-1185">Reference proteome</keyword>
<organism evidence="2 3">
    <name type="scientific">Bombardia bombarda</name>
    <dbReference type="NCBI Taxonomy" id="252184"/>
    <lineage>
        <taxon>Eukaryota</taxon>
        <taxon>Fungi</taxon>
        <taxon>Dikarya</taxon>
        <taxon>Ascomycota</taxon>
        <taxon>Pezizomycotina</taxon>
        <taxon>Sordariomycetes</taxon>
        <taxon>Sordariomycetidae</taxon>
        <taxon>Sordariales</taxon>
        <taxon>Lasiosphaeriaceae</taxon>
        <taxon>Bombardia</taxon>
    </lineage>
</organism>
<gene>
    <name evidence="2" type="ORF">B0T17DRAFT_167978</name>
</gene>
<evidence type="ECO:0000256" key="1">
    <source>
        <dbReference type="SAM" id="MobiDB-lite"/>
    </source>
</evidence>
<sequence>MIQDLGEKIPRLYSARQIPQQIPTVESLRISSVVHGYPGIFVQTNMMRGILRWPQNFFSAPGPPPLLTNTPTSSSSDYLVIVDYPTSDPTSTSVKLDKLKKNPTPNPTSNPAPNPASNPASTSAKPDDNQTGLNDESECRPSSKSTRSNETAWGLHRADLNGDNTSVSGLRIYSMHQQILSVIFTTSADDPECPGGGGPGISISIVPDHMAPVEFPLISLQHLRQAIDEISRMPRTNSRTVTFACCPQNTTTTPHLAVDFKIHSSRQHVTISMTQTVLRRTEGSMIPVTTYVATATVRLNTMETAISVAANKSGDQLACVAIAGSIKAAVGVGTAGKCHVGYLQRVGLALGNAAGKAMDFCV</sequence>
<proteinExistence type="predicted"/>